<dbReference type="EMBL" id="CM018036">
    <property type="protein sequence ID" value="KAA8540817.1"/>
    <property type="molecule type" value="Genomic_DNA"/>
</dbReference>
<reference evidence="1 2" key="1">
    <citation type="submission" date="2019-09" db="EMBL/GenBank/DDBJ databases">
        <title>A chromosome-level genome assembly of the Chinese tupelo Nyssa sinensis.</title>
        <authorList>
            <person name="Yang X."/>
            <person name="Kang M."/>
            <person name="Yang Y."/>
            <person name="Xiong H."/>
            <person name="Wang M."/>
            <person name="Zhang Z."/>
            <person name="Wang Z."/>
            <person name="Wu H."/>
            <person name="Ma T."/>
            <person name="Liu J."/>
            <person name="Xi Z."/>
        </authorList>
    </citation>
    <scope>NUCLEOTIDE SEQUENCE [LARGE SCALE GENOMIC DNA]</scope>
    <source>
        <strain evidence="1">J267</strain>
        <tissue evidence="1">Leaf</tissue>
    </source>
</reference>
<dbReference type="InterPro" id="IPR038980">
    <property type="entry name" value="ATM_plant"/>
</dbReference>
<protein>
    <recommendedName>
        <fullName evidence="3">Telomere-length maintenance and DNA damage repair domain-containing protein</fullName>
    </recommendedName>
</protein>
<accession>A0A5J5BGE2</accession>
<proteinExistence type="predicted"/>
<sequence>MTAVTSRDVQEIVSKLSSDKAKIREEGIKLLNTWLEGERSIGFCKYIGQKTAMLKPNDIPHSETWPFLITLLTQCISLEISASKRRLPKLIFAKTLRIVVQRAEDTKFSGKNLLVLSVAKLLFNHIWDVIKDVPSFQSEYGIILRHLLAVRDYQFHMRKRIYCNLVLLYMTKVETSLSGNSSSQSNPKEEVFRCILTLLENPPGDFPDTLREDIVKGFVGIFSFLRDEGKISRKLIECINTYLLKDGPNLGRQSLEIHEAVQQFVFRCWTTHDRGLKDAVILYARVQLNLTRGTADGSTLVEQLLDVVGKELDQNSISSTNLPWNDTGKDDKCGTLTSSQCSLVELAALVFYRACVNTSKAPSPEKRARKEHAAAHLKEGLMKGKWLWNAAFCICSSFERTINDANMEHAYDGLLWTLRSLQGLSSVLLLPASSAEISPGSSFTLHEFDRGWHIIWNCLMRGLPTFSNVTSVADAALMLLRDIILNDQMNIFIVPQDVWDIRLFKRLPSMSVLRFSSCYFSRRGSQGDLRDILHLRRNILRAVLALLNSKERSTLDEHMVVLLPAAVYALCVGCVPFPQNHKGFFSSYSFVYIPEAVDGWVKAEEYDHESLHELFECYVEVLAKIDLGSGAGASQSHCYDSVRLPHQLRDPLLHEMENNILEALVDREIEKMLLSEIFFMCALISNFMFSSYITRLREGVSSFLTEMGQFLLKLLNCALSGFEKSYNDMRSHCLGSGSIFDGMGSIIASFECFVCSPLFNKWGGQNGTNAVLYTAIIQSIERLLKALTKLYEECSDCTRTHQLGIDLPDLPSSDTSVRSSGPSNSSKIMIMDMELDVNEDSKDVDILSASGNIATGISVSAVKWKLDIISLISSFFSVLPVVTWEILFSLMEKETDSRVLENILFNLCQHPYWPSSRKFTDLVTSMNNMVDIRVGLKLQCFNILAAISGLLGTLISLDNVGKENNVALSLRERVSEQSLTSLGDLVNRVSENDLFDWFGRIKLIRLHMQFHITQTSHWSEHD</sequence>
<dbReference type="GO" id="GO:0006974">
    <property type="term" value="P:DNA damage response"/>
    <property type="evidence" value="ECO:0007669"/>
    <property type="project" value="InterPro"/>
</dbReference>
<evidence type="ECO:0000313" key="1">
    <source>
        <dbReference type="EMBL" id="KAA8540817.1"/>
    </source>
</evidence>
<organism evidence="1 2">
    <name type="scientific">Nyssa sinensis</name>
    <dbReference type="NCBI Taxonomy" id="561372"/>
    <lineage>
        <taxon>Eukaryota</taxon>
        <taxon>Viridiplantae</taxon>
        <taxon>Streptophyta</taxon>
        <taxon>Embryophyta</taxon>
        <taxon>Tracheophyta</taxon>
        <taxon>Spermatophyta</taxon>
        <taxon>Magnoliopsida</taxon>
        <taxon>eudicotyledons</taxon>
        <taxon>Gunneridae</taxon>
        <taxon>Pentapetalae</taxon>
        <taxon>asterids</taxon>
        <taxon>Cornales</taxon>
        <taxon>Nyssaceae</taxon>
        <taxon>Nyssa</taxon>
    </lineage>
</organism>
<dbReference type="PANTHER" id="PTHR37079:SF4">
    <property type="entry name" value="SERINE_THREONINE-PROTEIN KINASE ATM"/>
    <property type="match status" value="1"/>
</dbReference>
<keyword evidence="2" id="KW-1185">Reference proteome</keyword>
<name>A0A5J5BGE2_9ASTE</name>
<dbReference type="PANTHER" id="PTHR37079">
    <property type="entry name" value="SERINE/THREONINE-PROTEIN KINASE ATM"/>
    <property type="match status" value="1"/>
</dbReference>
<dbReference type="GO" id="GO:0004674">
    <property type="term" value="F:protein serine/threonine kinase activity"/>
    <property type="evidence" value="ECO:0007669"/>
    <property type="project" value="InterPro"/>
</dbReference>
<gene>
    <name evidence="1" type="ORF">F0562_024780</name>
</gene>
<evidence type="ECO:0000313" key="2">
    <source>
        <dbReference type="Proteomes" id="UP000325577"/>
    </source>
</evidence>
<evidence type="ECO:0008006" key="3">
    <source>
        <dbReference type="Google" id="ProtNLM"/>
    </source>
</evidence>
<dbReference type="Proteomes" id="UP000325577">
    <property type="component" value="Linkage Group LG13"/>
</dbReference>
<dbReference type="AlphaFoldDB" id="A0A5J5BGE2"/>
<dbReference type="OrthoDB" id="381190at2759"/>